<accession>A0AB34IYB2</accession>
<keyword evidence="6" id="KW-0009">Actin-binding</keyword>
<dbReference type="Gene3D" id="3.30.420.40">
    <property type="match status" value="2"/>
</dbReference>
<keyword evidence="7" id="KW-0206">Cytoskeleton</keyword>
<gene>
    <name evidence="9" type="ORF">AB1Y20_006633</name>
</gene>
<dbReference type="CDD" id="cd10221">
    <property type="entry name" value="ASKHA_NBD_Arp3-like"/>
    <property type="match status" value="1"/>
</dbReference>
<organism evidence="9 10">
    <name type="scientific">Prymnesium parvum</name>
    <name type="common">Toxic golden alga</name>
    <dbReference type="NCBI Taxonomy" id="97485"/>
    <lineage>
        <taxon>Eukaryota</taxon>
        <taxon>Haptista</taxon>
        <taxon>Haptophyta</taxon>
        <taxon>Prymnesiophyceae</taxon>
        <taxon>Prymnesiales</taxon>
        <taxon>Prymnesiaceae</taxon>
        <taxon>Prymnesium</taxon>
    </lineage>
</organism>
<dbReference type="SUPFAM" id="SSF53067">
    <property type="entry name" value="Actin-like ATPase domain"/>
    <property type="match status" value="2"/>
</dbReference>
<protein>
    <recommendedName>
        <fullName evidence="11">Actin-related protein 3</fullName>
    </recommendedName>
</protein>
<evidence type="ECO:0000256" key="8">
    <source>
        <dbReference type="SAM" id="MobiDB-lite"/>
    </source>
</evidence>
<dbReference type="InterPro" id="IPR020902">
    <property type="entry name" value="Actin/actin-like_CS"/>
</dbReference>
<dbReference type="Gene3D" id="3.90.640.10">
    <property type="entry name" value="Actin, Chain A, domain 4"/>
    <property type="match status" value="1"/>
</dbReference>
<dbReference type="GO" id="GO:0003779">
    <property type="term" value="F:actin binding"/>
    <property type="evidence" value="ECO:0007669"/>
    <property type="project" value="UniProtKB-KW"/>
</dbReference>
<evidence type="ECO:0000256" key="4">
    <source>
        <dbReference type="ARBA" id="ARBA00022741"/>
    </source>
</evidence>
<dbReference type="AlphaFoldDB" id="A0AB34IYB2"/>
<evidence type="ECO:0000313" key="9">
    <source>
        <dbReference type="EMBL" id="KAL1510313.1"/>
    </source>
</evidence>
<comment type="caution">
    <text evidence="9">The sequence shown here is derived from an EMBL/GenBank/DDBJ whole genome shotgun (WGS) entry which is preliminary data.</text>
</comment>
<dbReference type="SMART" id="SM00268">
    <property type="entry name" value="ACTIN"/>
    <property type="match status" value="1"/>
</dbReference>
<feature type="region of interest" description="Disordered" evidence="8">
    <location>
        <begin position="1"/>
        <end position="21"/>
    </location>
</feature>
<dbReference type="Pfam" id="PF00022">
    <property type="entry name" value="Actin"/>
    <property type="match status" value="1"/>
</dbReference>
<reference evidence="9 10" key="1">
    <citation type="journal article" date="2024" name="Science">
        <title>Giant polyketide synthase enzymes in the biosynthesis of giant marine polyether toxins.</title>
        <authorList>
            <person name="Fallon T.R."/>
            <person name="Shende V.V."/>
            <person name="Wierzbicki I.H."/>
            <person name="Pendleton A.L."/>
            <person name="Watervoot N.F."/>
            <person name="Auber R.P."/>
            <person name="Gonzalez D.J."/>
            <person name="Wisecaver J.H."/>
            <person name="Moore B.S."/>
        </authorList>
    </citation>
    <scope>NUCLEOTIDE SEQUENCE [LARGE SCALE GENOMIC DNA]</scope>
    <source>
        <strain evidence="9 10">12B1</strain>
    </source>
</reference>
<keyword evidence="5" id="KW-0067">ATP-binding</keyword>
<dbReference type="PANTHER" id="PTHR11937">
    <property type="entry name" value="ACTIN"/>
    <property type="match status" value="1"/>
</dbReference>
<dbReference type="GO" id="GO:0005856">
    <property type="term" value="C:cytoskeleton"/>
    <property type="evidence" value="ECO:0007669"/>
    <property type="project" value="UniProtKB-SubCell"/>
</dbReference>
<keyword evidence="10" id="KW-1185">Reference proteome</keyword>
<dbReference type="FunFam" id="3.90.640.10:FF:000006">
    <property type="entry name" value="Actin-related protein 3 (ARP3)"/>
    <property type="match status" value="1"/>
</dbReference>
<dbReference type="EMBL" id="JBGBPQ010000015">
    <property type="protein sequence ID" value="KAL1510313.1"/>
    <property type="molecule type" value="Genomic_DNA"/>
</dbReference>
<evidence type="ECO:0000256" key="5">
    <source>
        <dbReference type="ARBA" id="ARBA00022840"/>
    </source>
</evidence>
<comment type="subcellular location">
    <subcellularLocation>
        <location evidence="1">Cytoplasm</location>
        <location evidence="1">Cytoskeleton</location>
    </subcellularLocation>
</comment>
<evidence type="ECO:0000313" key="10">
    <source>
        <dbReference type="Proteomes" id="UP001515480"/>
    </source>
</evidence>
<evidence type="ECO:0000256" key="6">
    <source>
        <dbReference type="ARBA" id="ARBA00023203"/>
    </source>
</evidence>
<dbReference type="PROSITE" id="PS01132">
    <property type="entry name" value="ACTINS_ACT_LIKE"/>
    <property type="match status" value="1"/>
</dbReference>
<name>A0AB34IYB2_PRYPA</name>
<evidence type="ECO:0000256" key="3">
    <source>
        <dbReference type="ARBA" id="ARBA00022490"/>
    </source>
</evidence>
<dbReference type="Proteomes" id="UP001515480">
    <property type="component" value="Unassembled WGS sequence"/>
</dbReference>
<dbReference type="PRINTS" id="PR00190">
    <property type="entry name" value="ACTIN"/>
</dbReference>
<dbReference type="GO" id="GO:0005524">
    <property type="term" value="F:ATP binding"/>
    <property type="evidence" value="ECO:0007669"/>
    <property type="project" value="UniProtKB-KW"/>
</dbReference>
<dbReference type="InterPro" id="IPR043129">
    <property type="entry name" value="ATPase_NBD"/>
</dbReference>
<evidence type="ECO:0000256" key="2">
    <source>
        <dbReference type="ARBA" id="ARBA00006681"/>
    </source>
</evidence>
<evidence type="ECO:0008006" key="11">
    <source>
        <dbReference type="Google" id="ProtNLM"/>
    </source>
</evidence>
<keyword evidence="4" id="KW-0547">Nucleotide-binding</keyword>
<sequence>MLQPSTTSSSPPSHRISSSASPAFAPAPAIRLLATKYVGPLPPLIVSPQESMGDAPAVVIDNGTGFTKMGYAGNSEPSFIVPTVIGTKDTSNNRREWKGIEDMDFWIGDEANDRSGEYNVANPIRAGQIENWDHMERYWQRCIYKYLRCEPEEHLFLLTEPPMNTPENRELTAEVMFETFNVKGLYIAVQAVLALRASMVVAAAANGTSADRMLTGTVVDAGDGVTHIIPVADGYVIGSCIKHIPIAGKKITQFIQDLMREREPNLPRSDAMEVARRIKEQYCYCCPDMAKEFRKYDDDPAKWIKQHVGETRGQRWEVDVAYERFLGPEIFFNPEISNPDYTMSLPDMIDKTIQQSPIDTRRGLYENICLSGGSTMFKDFGRRLERGIKRVVNERLRKSEELSGHKPAPVDVNVISHPFQRFAVWLGGSILAGDDRSEFDKVVHTREQYEEIGPSIVRHNNPVFSGITL</sequence>
<dbReference type="InterPro" id="IPR004000">
    <property type="entry name" value="Actin"/>
</dbReference>
<keyword evidence="3" id="KW-0963">Cytoplasm</keyword>
<evidence type="ECO:0000256" key="7">
    <source>
        <dbReference type="ARBA" id="ARBA00023212"/>
    </source>
</evidence>
<evidence type="ECO:0000256" key="1">
    <source>
        <dbReference type="ARBA" id="ARBA00004245"/>
    </source>
</evidence>
<dbReference type="FunFam" id="3.30.420.40:FF:000029">
    <property type="entry name" value="Actin-related protein 3"/>
    <property type="match status" value="1"/>
</dbReference>
<proteinExistence type="inferred from homology"/>
<comment type="similarity">
    <text evidence="2">Belongs to the actin family. ARP3 subfamily.</text>
</comment>